<feature type="region of interest" description="Disordered" evidence="2">
    <location>
        <begin position="1463"/>
        <end position="1498"/>
    </location>
</feature>
<dbReference type="Proteomes" id="UP000193719">
    <property type="component" value="Unassembled WGS sequence"/>
</dbReference>
<dbReference type="InterPro" id="IPR019441">
    <property type="entry name" value="FMP27/BLTP2/Hobbit_GFWDK_RBG"/>
</dbReference>
<sequence length="2242" mass="258951">MNSLERSVSQSMEYDIDSKVSDSILNCSIDNNLEKKGSVNSVNILSKNNILKNIKLIVNNMQLEFDMPDNIKLFIYLNENSISFVNSIKYDVSKILVLLPSQINKKSNLLKIRDLCVTYDLNNNYAKYDVKNIEREIPPVLNILGDVIIISIPYLFDLSDVIDSVIHMMKVMKNIFYSVILNKKYVSTPTIIEVDEMIKALICFNKFSLQFIENEFESNLSKIFLYGSKEQKERVAREIAFEKKINDLRNIKNKEIKAGIQKPPINKNTNNNYINNNIESSKAIDQNNIENNYNNINNNNDDKDYDNSNDNNNNNENDDSSSDSDSDSDNCNDNNNNSIDNRNHNKLITSSNEDTVSNYENNIDENNNNEINNIENNSKNINDSTIVETNTNSIIMNNAIDNTNINNNNINNNNIISNNNNDGNNIINDSRSNQTDDAFINTNTMIQQIHNTEEENSIIEAKILKASQLLKKMNSNQWINIVKQYKNNIPSNKSSLMGSITFNDLKALVDKPTLLGKTSEETIHIIDENTPADKIYDTLVPIKLTLKIGSGSMTLRDYPEKMLNIPPSTDGSNRPSVVFNVSVFITEQDPNEECKKWVNVRYFHNKRMETILRTINPTKMYYYGAKLVIQTNEKAGFSWGYSNDPVFTHILQTISAFSKDSYDPSEKLPWWDKMRLNFHGSLDIILTQGCKFDIHLLGSCSPYYTLNDDYFGNDGLNIILGKGVNIKLGNTGVKNEVLRICCGEVQCIIPRMRKEQYYENYNFNNQNLIDIINNETIIKMSGDVNLSIICTFDPIVDNYFTKTRNHDEIFLKLPQFAIPYPNTSVFDSFSGFRTKNIHMNVNLSSPSYNFSGLDYQHNYIHLSLDAINYIINFTEFMSMGVLGLPIGVGPLFDKKKDKKIPMDISELNIKLNLMPLMIGISSYINDDCYPNEFMIGIRCKAQTFNMELSMIYKDEESKELDFTSSNAIITSVEGKIYTLGNATTEESKLYSYKGDEQNVDDDELYCWRNDLDKFYIHNNIPINTKFLFYSAYVSYFKRNAIGDPEKLKKEYQIIENDISRVQIDLIQKRYFEIETLIRKLVEHQNNMDLYTNKFEQSVDIVDLLAILYEKKKILKEQMEKEENSFYFNNKSIDNSTEMDTGLFNNIYIVHNIQFVWNQAVRNIIFKMVYLNNRINLLHNNMTYKLDKEMMRIANVKHSNHNSCESLNEKIINTPMSFSEQKKHDSSFNIISNTNGSNDELKSTEKLNIDDNSNISNNLLDKLIKEQTTHFIVTEHYNHNIEDEDTIEFPEIQSKSDTYISSRNESSPDYISPYEKTINSTLINFINPEVCFEVGVDYIEKDKELGLILLVAKSAQYRSISITDLDVEDCNNVKDEEIIKQRSHVAIQDAQLNTAHRSKRNKFPLTLVLNTSDGKLQWPLWVPLECIFDPSSHCGIMEHVADSFNGNWLSDSYNPSYVKPLERLANNKNKKKKNSNVSHDDDKSNGVNNNVSESEDKKNANGTLKLNTKMIYADNDNEINTNIIAIKECNLCATSLQYCTIYSVIFDLFSYTEPGDLKTEDSVQKLVFRIEQLDDLNAILENIYILKNNIRTLKQSIVQLEWNDLFNNEIENLSAEDSRSKYLQLQNHLYQTQDDLLYVVMALKKINKQRNSSKKDSTKIKSKFIYMSKDLTYNMLLDNMVPYCECIFKDLKFQIDTLDDKTSINTVELRKIIVHNLLEKDNVYMKALGPYLPHQRELVENTKEKMFRLYYRENPAIGGIPIIDHFEINLIPILVQITNKLVNHLLWYIFPDKYKHHSSFSLTNLYDNIDQEKLDCSDIDSIIYYSYQQMLKAESNTSNSKSKKKSGKASTNENEYDLTLSDNEISKENGSGNLSDDELREWKYNENSDDDILFDQNDLANSKESGKNKKYGSSNALSTIANSGNSRKGEDKIEYNVNQMQDRASQNKTFVYIKIPGAHHCISYKGPKNKNISDIFQFTFKFPTLEYRNKTWSWYEFLMAVKKDLTKTVLNHVASLMKEKIFKRKLNEKDSNKMFGMLDEQIMIKFKKYYKNKSSNNSSTSTNSMITNNPMYITNNNSILSESNCDDINFIPEGNEEDLDIEYVKELQNELYNDTEGHDSDINMNTNISKELFIDESANSSSSTPTLITNNKTKSSQTKGKVTNKLVKSTLTREQSNDFIEVNFPVPIREGNTRNEFGNNNSNTMYNSIQSINSYSTMLNDYNEYMFIKRRMLFGKYMDDKQN</sequence>
<feature type="domain" description="FMP27/BLTP2/Hobbit GFWDK motif-containing RBG unit" evidence="3">
    <location>
        <begin position="557"/>
        <end position="705"/>
    </location>
</feature>
<dbReference type="InterPro" id="IPR045167">
    <property type="entry name" value="Hobbit"/>
</dbReference>
<dbReference type="Pfam" id="PF10344">
    <property type="entry name" value="Hobbit"/>
    <property type="match status" value="1"/>
</dbReference>
<dbReference type="InterPro" id="IPR019449">
    <property type="entry name" value="FMP27_WPPW_RBG"/>
</dbReference>
<evidence type="ECO:0008006" key="7">
    <source>
        <dbReference type="Google" id="ProtNLM"/>
    </source>
</evidence>
<dbReference type="SMART" id="SM01216">
    <property type="entry name" value="Fmp27_WPPW"/>
    <property type="match status" value="1"/>
</dbReference>
<evidence type="ECO:0000313" key="6">
    <source>
        <dbReference type="Proteomes" id="UP000193719"/>
    </source>
</evidence>
<dbReference type="EMBL" id="MCFH01000041">
    <property type="protein sequence ID" value="ORX45171.1"/>
    <property type="molecule type" value="Genomic_DNA"/>
</dbReference>
<reference evidence="5 6" key="2">
    <citation type="submission" date="2016-08" db="EMBL/GenBank/DDBJ databases">
        <title>Pervasive Adenine N6-methylation of Active Genes in Fungi.</title>
        <authorList>
            <consortium name="DOE Joint Genome Institute"/>
            <person name="Mondo S.J."/>
            <person name="Dannebaum R.O."/>
            <person name="Kuo R.C."/>
            <person name="Labutti K."/>
            <person name="Haridas S."/>
            <person name="Kuo A."/>
            <person name="Salamov A."/>
            <person name="Ahrendt S.R."/>
            <person name="Lipzen A."/>
            <person name="Sullivan W."/>
            <person name="Andreopoulos W.B."/>
            <person name="Clum A."/>
            <person name="Lindquist E."/>
            <person name="Daum C."/>
            <person name="Ramamoorthy G.K."/>
            <person name="Gryganskyi A."/>
            <person name="Culley D."/>
            <person name="Magnuson J.K."/>
            <person name="James T.Y."/>
            <person name="O'Malley M.A."/>
            <person name="Stajich J.E."/>
            <person name="Spatafora J.W."/>
            <person name="Visel A."/>
            <person name="Grigoriev I.V."/>
        </authorList>
    </citation>
    <scope>NUCLEOTIDE SEQUENCE [LARGE SCALE GENOMIC DNA]</scope>
    <source>
        <strain evidence="6">finn</strain>
    </source>
</reference>
<evidence type="ECO:0000256" key="1">
    <source>
        <dbReference type="SAM" id="Coils"/>
    </source>
</evidence>
<feature type="compositionally biased region" description="Low complexity" evidence="2">
    <location>
        <begin position="358"/>
        <end position="377"/>
    </location>
</feature>
<protein>
    <recommendedName>
        <fullName evidence="7">FMP27 GFWDK domain-containing protein</fullName>
    </recommendedName>
</protein>
<feature type="compositionally biased region" description="Low complexity" evidence="2">
    <location>
        <begin position="331"/>
        <end position="340"/>
    </location>
</feature>
<dbReference type="SMART" id="SM01214">
    <property type="entry name" value="Fmp27_GFWDK"/>
    <property type="match status" value="1"/>
</dbReference>
<feature type="compositionally biased region" description="Low complexity" evidence="2">
    <location>
        <begin position="290"/>
        <end position="299"/>
    </location>
</feature>
<evidence type="ECO:0000259" key="3">
    <source>
        <dbReference type="SMART" id="SM01214"/>
    </source>
</evidence>
<feature type="compositionally biased region" description="Acidic residues" evidence="2">
    <location>
        <begin position="316"/>
        <end position="330"/>
    </location>
</feature>
<feature type="coiled-coil region" evidence="1">
    <location>
        <begin position="1073"/>
        <end position="1124"/>
    </location>
</feature>
<keyword evidence="6" id="KW-1185">Reference proteome</keyword>
<evidence type="ECO:0000259" key="4">
    <source>
        <dbReference type="SMART" id="SM01216"/>
    </source>
</evidence>
<evidence type="ECO:0000256" key="2">
    <source>
        <dbReference type="SAM" id="MobiDB-lite"/>
    </source>
</evidence>
<feature type="region of interest" description="Disordered" evidence="2">
    <location>
        <begin position="290"/>
        <end position="377"/>
    </location>
</feature>
<comment type="caution">
    <text evidence="5">The sequence shown here is derived from an EMBL/GenBank/DDBJ whole genome shotgun (WGS) entry which is preliminary data.</text>
</comment>
<feature type="domain" description="FMP27 WPPW motif-containing RBG unit" evidence="4">
    <location>
        <begin position="936"/>
        <end position="1426"/>
    </location>
</feature>
<name>A0A1Y1V1K4_9FUNG</name>
<feature type="compositionally biased region" description="Polar residues" evidence="2">
    <location>
        <begin position="1859"/>
        <end position="1873"/>
    </location>
</feature>
<proteinExistence type="predicted"/>
<feature type="compositionally biased region" description="Polar residues" evidence="2">
    <location>
        <begin position="346"/>
        <end position="357"/>
    </location>
</feature>
<gene>
    <name evidence="5" type="ORF">BCR36DRAFT_406084</name>
</gene>
<feature type="region of interest" description="Disordered" evidence="2">
    <location>
        <begin position="1902"/>
        <end position="1928"/>
    </location>
</feature>
<organism evidence="5 6">
    <name type="scientific">Piromyces finnis</name>
    <dbReference type="NCBI Taxonomy" id="1754191"/>
    <lineage>
        <taxon>Eukaryota</taxon>
        <taxon>Fungi</taxon>
        <taxon>Fungi incertae sedis</taxon>
        <taxon>Chytridiomycota</taxon>
        <taxon>Chytridiomycota incertae sedis</taxon>
        <taxon>Neocallimastigomycetes</taxon>
        <taxon>Neocallimastigales</taxon>
        <taxon>Neocallimastigaceae</taxon>
        <taxon>Piromyces</taxon>
    </lineage>
</organism>
<feature type="region of interest" description="Disordered" evidence="2">
    <location>
        <begin position="1834"/>
        <end position="1878"/>
    </location>
</feature>
<reference evidence="5 6" key="1">
    <citation type="submission" date="2016-08" db="EMBL/GenBank/DDBJ databases">
        <title>Genomes of anaerobic fungi encode conserved fungal cellulosomes for biomass hydrolysis.</title>
        <authorList>
            <consortium name="DOE Joint Genome Institute"/>
            <person name="Haitjema C.H."/>
            <person name="Gilmore S.P."/>
            <person name="Henske J.K."/>
            <person name="Solomon K.V."/>
            <person name="De Groot R."/>
            <person name="Kuo A."/>
            <person name="Mondo S.J."/>
            <person name="Salamov A.A."/>
            <person name="Labutti K."/>
            <person name="Zhao Z."/>
            <person name="Chiniquy J."/>
            <person name="Barry K."/>
            <person name="Brewer H.M."/>
            <person name="Purvine S.O."/>
            <person name="Wright A.T."/>
            <person name="Boxma B."/>
            <person name="Van Alen T."/>
            <person name="Hackstein J.H."/>
            <person name="Baker S.E."/>
            <person name="Grigoriev I.V."/>
            <person name="O'Malley M.A."/>
        </authorList>
    </citation>
    <scope>NUCLEOTIDE SEQUENCE [LARGE SCALE GENOMIC DNA]</scope>
    <source>
        <strain evidence="6">finn</strain>
    </source>
</reference>
<feature type="compositionally biased region" description="Polar residues" evidence="2">
    <location>
        <begin position="1910"/>
        <end position="1925"/>
    </location>
</feature>
<accession>A0A1Y1V1K4</accession>
<keyword evidence="1" id="KW-0175">Coiled coil</keyword>
<feature type="region of interest" description="Disordered" evidence="2">
    <location>
        <begin position="2138"/>
        <end position="2160"/>
    </location>
</feature>
<dbReference type="STRING" id="1754191.A0A1Y1V1K4"/>
<dbReference type="OrthoDB" id="1562405at2759"/>
<evidence type="ECO:0000313" key="5">
    <source>
        <dbReference type="EMBL" id="ORX45171.1"/>
    </source>
</evidence>
<dbReference type="PANTHER" id="PTHR15678:SF6">
    <property type="entry name" value="BRIDGE-LIKE LIPID TRANSFER PROTEIN FAMILY MEMBER 2"/>
    <property type="match status" value="1"/>
</dbReference>
<dbReference type="PANTHER" id="PTHR15678">
    <property type="entry name" value="ANTIGEN MLAA-22-RELATED"/>
    <property type="match status" value="1"/>
</dbReference>